<keyword evidence="2" id="KW-1185">Reference proteome</keyword>
<dbReference type="Proteomes" id="UP000268891">
    <property type="component" value="Unassembled WGS sequence"/>
</dbReference>
<reference evidence="1" key="1">
    <citation type="submission" date="2018-11" db="EMBL/GenBank/DDBJ databases">
        <authorList>
            <person name="Sattar A."/>
            <person name="Zunita Z."/>
            <person name="Jalila A."/>
            <person name="Saleha A.A."/>
        </authorList>
    </citation>
    <scope>NUCLEOTIDE SEQUENCE</scope>
    <source>
        <strain evidence="1">F12-74</strain>
    </source>
</reference>
<protein>
    <submittedName>
        <fullName evidence="1">Amidohydrolase</fullName>
    </submittedName>
</protein>
<organism evidence="1 2">
    <name type="scientific">Mycolicibacter terrae</name>
    <dbReference type="NCBI Taxonomy" id="1788"/>
    <lineage>
        <taxon>Bacteria</taxon>
        <taxon>Bacillati</taxon>
        <taxon>Actinomycetota</taxon>
        <taxon>Actinomycetes</taxon>
        <taxon>Mycobacteriales</taxon>
        <taxon>Mycobacteriaceae</taxon>
        <taxon>Mycolicibacter</taxon>
    </lineage>
</organism>
<gene>
    <name evidence="1" type="ORF">EHH44_19505</name>
</gene>
<evidence type="ECO:0000313" key="1">
    <source>
        <dbReference type="EMBL" id="RRR41001.1"/>
    </source>
</evidence>
<proteinExistence type="predicted"/>
<accession>A0ACD2EID6</accession>
<comment type="caution">
    <text evidence="1">The sequence shown here is derived from an EMBL/GenBank/DDBJ whole genome shotgun (WGS) entry which is preliminary data.</text>
</comment>
<name>A0ACD2EID6_9MYCO</name>
<sequence>MGPRHEHRDEVEAIVADDTPRLIEVFKDLHRNPELGFAEVRTARIVAQALTDLGFTVTTGTGGTGVVAILERGQGPVVMYRADMDALPVREATGLDYASTVQVTNDDGSQTPVAHVCGHDAHVTWMLGMAKVLAQTTWSGTAVLIGQPAEEPISGAQAMVDDGLYAVAPRPDSFVAMHTAPVPVGMVAAAGGERMAGTDQLEITFHGVGGHGSLPQLAKDPVLMAAQAVVGFQSIISRSIAPHESAVLTVGSVQAGSTYNVIPDRARLLVNLRWYSSQVRDQLLTGIRAISEGIARGFGLPDELMPVITMGGGSTPLVNDAGLTARLAETLRGVLGEHNVITDLPAVTASEDCHLLKGPHHDVPLAYLMVGVADPQVYADAAACGKMFPYSPHSPDYVVDLAAIAVGTRIASRAMLELLSVG</sequence>
<evidence type="ECO:0000313" key="2">
    <source>
        <dbReference type="Proteomes" id="UP000268891"/>
    </source>
</evidence>
<dbReference type="EMBL" id="RRZR01000060">
    <property type="protein sequence ID" value="RRR41001.1"/>
    <property type="molecule type" value="Genomic_DNA"/>
</dbReference>